<evidence type="ECO:0000313" key="2">
    <source>
        <dbReference type="Proteomes" id="UP001151760"/>
    </source>
</evidence>
<evidence type="ECO:0000313" key="1">
    <source>
        <dbReference type="EMBL" id="GJU07251.1"/>
    </source>
</evidence>
<gene>
    <name evidence="1" type="ORF">Tco_1123681</name>
</gene>
<keyword evidence="2" id="KW-1185">Reference proteome</keyword>
<accession>A0ABQ5J547</accession>
<sequence>MPKNSERYKEKMLLAQALEAGVVLDKDQMAFLENDGERVATCQDTQELTTTTIFQINNLDAFDPDCDEA</sequence>
<reference evidence="1" key="2">
    <citation type="submission" date="2022-01" db="EMBL/GenBank/DDBJ databases">
        <authorList>
            <person name="Yamashiro T."/>
            <person name="Shiraishi A."/>
            <person name="Satake H."/>
            <person name="Nakayama K."/>
        </authorList>
    </citation>
    <scope>NUCLEOTIDE SEQUENCE</scope>
</reference>
<protein>
    <submittedName>
        <fullName evidence="1">Uncharacterized protein</fullName>
    </submittedName>
</protein>
<reference evidence="1" key="1">
    <citation type="journal article" date="2022" name="Int. J. Mol. Sci.">
        <title>Draft Genome of Tanacetum Coccineum: Genomic Comparison of Closely Related Tanacetum-Family Plants.</title>
        <authorList>
            <person name="Yamashiro T."/>
            <person name="Shiraishi A."/>
            <person name="Nakayama K."/>
            <person name="Satake H."/>
        </authorList>
    </citation>
    <scope>NUCLEOTIDE SEQUENCE</scope>
</reference>
<proteinExistence type="predicted"/>
<comment type="caution">
    <text evidence="1">The sequence shown here is derived from an EMBL/GenBank/DDBJ whole genome shotgun (WGS) entry which is preliminary data.</text>
</comment>
<organism evidence="1 2">
    <name type="scientific">Tanacetum coccineum</name>
    <dbReference type="NCBI Taxonomy" id="301880"/>
    <lineage>
        <taxon>Eukaryota</taxon>
        <taxon>Viridiplantae</taxon>
        <taxon>Streptophyta</taxon>
        <taxon>Embryophyta</taxon>
        <taxon>Tracheophyta</taxon>
        <taxon>Spermatophyta</taxon>
        <taxon>Magnoliopsida</taxon>
        <taxon>eudicotyledons</taxon>
        <taxon>Gunneridae</taxon>
        <taxon>Pentapetalae</taxon>
        <taxon>asterids</taxon>
        <taxon>campanulids</taxon>
        <taxon>Asterales</taxon>
        <taxon>Asteraceae</taxon>
        <taxon>Asteroideae</taxon>
        <taxon>Anthemideae</taxon>
        <taxon>Anthemidinae</taxon>
        <taxon>Tanacetum</taxon>
    </lineage>
</organism>
<dbReference type="Proteomes" id="UP001151760">
    <property type="component" value="Unassembled WGS sequence"/>
</dbReference>
<name>A0ABQ5J547_9ASTR</name>
<dbReference type="EMBL" id="BQNB010021520">
    <property type="protein sequence ID" value="GJU07251.1"/>
    <property type="molecule type" value="Genomic_DNA"/>
</dbReference>